<dbReference type="EMBL" id="OZ020098">
    <property type="protein sequence ID" value="CAK9269849.1"/>
    <property type="molecule type" value="Genomic_DNA"/>
</dbReference>
<name>A0ABP0WTW5_9BRYO</name>
<evidence type="ECO:0000313" key="1">
    <source>
        <dbReference type="EMBL" id="CAK9269849.1"/>
    </source>
</evidence>
<dbReference type="Proteomes" id="UP001497444">
    <property type="component" value="Chromosome 3"/>
</dbReference>
<proteinExistence type="predicted"/>
<organism evidence="1 2">
    <name type="scientific">Sphagnum jensenii</name>
    <dbReference type="NCBI Taxonomy" id="128206"/>
    <lineage>
        <taxon>Eukaryota</taxon>
        <taxon>Viridiplantae</taxon>
        <taxon>Streptophyta</taxon>
        <taxon>Embryophyta</taxon>
        <taxon>Bryophyta</taxon>
        <taxon>Sphagnophytina</taxon>
        <taxon>Sphagnopsida</taxon>
        <taxon>Sphagnales</taxon>
        <taxon>Sphagnaceae</taxon>
        <taxon>Sphagnum</taxon>
    </lineage>
</organism>
<gene>
    <name evidence="1" type="ORF">CSSPJE1EN1_LOCUS15327</name>
</gene>
<accession>A0ABP0WTW5</accession>
<protein>
    <submittedName>
        <fullName evidence="1">Uncharacterized protein</fullName>
    </submittedName>
</protein>
<reference evidence="1" key="1">
    <citation type="submission" date="2024-02" db="EMBL/GenBank/DDBJ databases">
        <authorList>
            <consortium name="ELIXIR-Norway"/>
            <consortium name="Elixir Norway"/>
        </authorList>
    </citation>
    <scope>NUCLEOTIDE SEQUENCE</scope>
</reference>
<keyword evidence="2" id="KW-1185">Reference proteome</keyword>
<evidence type="ECO:0000313" key="2">
    <source>
        <dbReference type="Proteomes" id="UP001497444"/>
    </source>
</evidence>
<sequence length="147" mass="16264">MVGRTLQFQQASSPLVNIALGLLGVHASGDLILELVEMFLKAATDVSSYSQQPSPRSFVYVRTRISTAEHRVSEAAWAVQGILNICLKNKEEIYNQLSPFARICRINISSTVHCSVILCYKLNDKTVNFRHLAFVATSPVPHSSMAE</sequence>